<evidence type="ECO:0000313" key="3">
    <source>
        <dbReference type="EMBL" id="TUM79444.1"/>
    </source>
</evidence>
<feature type="domain" description="CUE" evidence="2">
    <location>
        <begin position="219"/>
        <end position="262"/>
    </location>
</feature>
<reference evidence="3 4" key="1">
    <citation type="journal article" date="2019" name="Genome Biol. Evol.">
        <title>Whole-Genome Sequencing of the Giant Devil Catfish, Bagarius yarrelli.</title>
        <authorList>
            <person name="Jiang W."/>
            <person name="Lv Y."/>
            <person name="Cheng L."/>
            <person name="Yang K."/>
            <person name="Chao B."/>
            <person name="Wang X."/>
            <person name="Li Y."/>
            <person name="Pan X."/>
            <person name="You X."/>
            <person name="Zhang Y."/>
            <person name="Yang J."/>
            <person name="Li J."/>
            <person name="Zhang X."/>
            <person name="Liu S."/>
            <person name="Sun C."/>
            <person name="Yang J."/>
            <person name="Shi Q."/>
        </authorList>
    </citation>
    <scope>NUCLEOTIDE SEQUENCE [LARGE SCALE GENOMIC DNA]</scope>
    <source>
        <strain evidence="3">JWS20170419001</strain>
        <tissue evidence="3">Muscle</tissue>
    </source>
</reference>
<dbReference type="PANTHER" id="PTHR21494">
    <property type="entry name" value="ACTIVATING SIGNAL COINTEGRATOR 1 COMPLEX SUBUNIT 2 ASC-1 COMPLEX SUBUNIT P100"/>
    <property type="match status" value="1"/>
</dbReference>
<evidence type="ECO:0000259" key="2">
    <source>
        <dbReference type="PROSITE" id="PS51140"/>
    </source>
</evidence>
<dbReference type="SUPFAM" id="SSF46934">
    <property type="entry name" value="UBA-like"/>
    <property type="match status" value="1"/>
</dbReference>
<dbReference type="OrthoDB" id="5577209at2759"/>
<feature type="compositionally biased region" description="Basic and acidic residues" evidence="1">
    <location>
        <begin position="394"/>
        <end position="404"/>
    </location>
</feature>
<dbReference type="Pfam" id="PF02845">
    <property type="entry name" value="CUE"/>
    <property type="match status" value="1"/>
</dbReference>
<dbReference type="EMBL" id="VCAZ01000400">
    <property type="protein sequence ID" value="TUM79444.1"/>
    <property type="molecule type" value="Genomic_DNA"/>
</dbReference>
<evidence type="ECO:0000256" key="1">
    <source>
        <dbReference type="SAM" id="MobiDB-lite"/>
    </source>
</evidence>
<organism evidence="3 4">
    <name type="scientific">Bagarius yarrelli</name>
    <name type="common">Goonch</name>
    <name type="synonym">Bagrus yarrelli</name>
    <dbReference type="NCBI Taxonomy" id="175774"/>
    <lineage>
        <taxon>Eukaryota</taxon>
        <taxon>Metazoa</taxon>
        <taxon>Chordata</taxon>
        <taxon>Craniata</taxon>
        <taxon>Vertebrata</taxon>
        <taxon>Euteleostomi</taxon>
        <taxon>Actinopterygii</taxon>
        <taxon>Neopterygii</taxon>
        <taxon>Teleostei</taxon>
        <taxon>Ostariophysi</taxon>
        <taxon>Siluriformes</taxon>
        <taxon>Sisoridae</taxon>
        <taxon>Sisorinae</taxon>
        <taxon>Bagarius</taxon>
    </lineage>
</organism>
<feature type="region of interest" description="Disordered" evidence="1">
    <location>
        <begin position="362"/>
        <end position="427"/>
    </location>
</feature>
<accession>A0A556VX01</accession>
<dbReference type="PANTHER" id="PTHR21494:SF0">
    <property type="entry name" value="ACTIVATING SIGNAL COINTEGRATOR 1 COMPLEX SUBUNIT 2"/>
    <property type="match status" value="1"/>
</dbReference>
<keyword evidence="4" id="KW-1185">Reference proteome</keyword>
<dbReference type="InterPro" id="IPR041800">
    <property type="entry name" value="ASCC2_CUE"/>
</dbReference>
<dbReference type="InterPro" id="IPR009060">
    <property type="entry name" value="UBA-like_sf"/>
</dbReference>
<evidence type="ECO:0000313" key="4">
    <source>
        <dbReference type="Proteomes" id="UP000319801"/>
    </source>
</evidence>
<name>A0A556VX01_BAGYA</name>
<proteinExistence type="predicted"/>
<sequence length="427" mass="48358">MATHKESKENFLTPAVFGEIIYDNFLFDIPKILDLCVLFGRGNSQLLRKMIENIFTQQPGYYGDLDQTLPSIIQDLSELVFYLCDTCITLQCFLDIFPEACRTFHKHGFLNRFLADYDEVYPVAEDISLLQQAFPHLDDTRTSYLLHGVESAWESAGKKRPHTLSANHSAETSSRADGDIRSSQSTLDEKGAGLSGEECINNIPDKGTNRAVCSVSAGELESLLSHIRDLLPDFGEGFLMSCLETYGYDSEVVINNILEERLTPELRNLDRNMPRPVKEAPPTTLSSRSNVFDDDEFDVFSRDKVDMSRVWRGRRYRSYQTVVDEVPIATAQTGNHGNTYPMDDYDDEYDDTYDINQVGANDLDQDDELLSRRAPPPSNVVGGPKGRGQTQETLLDRRRKEANKNRGANHNRRTMADRKRNKGMIPS</sequence>
<dbReference type="GO" id="GO:0043130">
    <property type="term" value="F:ubiquitin binding"/>
    <property type="evidence" value="ECO:0007669"/>
    <property type="project" value="InterPro"/>
</dbReference>
<dbReference type="CDD" id="cd14364">
    <property type="entry name" value="CUE_ASCC2"/>
    <property type="match status" value="1"/>
</dbReference>
<gene>
    <name evidence="3" type="ORF">Baya_16948</name>
</gene>
<feature type="compositionally biased region" description="Polar residues" evidence="1">
    <location>
        <begin position="164"/>
        <end position="173"/>
    </location>
</feature>
<dbReference type="InterPro" id="IPR003892">
    <property type="entry name" value="CUE"/>
</dbReference>
<dbReference type="Gene3D" id="1.10.8.10">
    <property type="entry name" value="DNA helicase RuvA subunit, C-terminal domain"/>
    <property type="match status" value="1"/>
</dbReference>
<dbReference type="SMART" id="SM00546">
    <property type="entry name" value="CUE"/>
    <property type="match status" value="1"/>
</dbReference>
<dbReference type="InterPro" id="IPR052586">
    <property type="entry name" value="ASCC2"/>
</dbReference>
<comment type="caution">
    <text evidence="3">The sequence shown here is derived from an EMBL/GenBank/DDBJ whole genome shotgun (WGS) entry which is preliminary data.</text>
</comment>
<feature type="region of interest" description="Disordered" evidence="1">
    <location>
        <begin position="157"/>
        <end position="193"/>
    </location>
</feature>
<dbReference type="GO" id="GO:0006355">
    <property type="term" value="P:regulation of DNA-templated transcription"/>
    <property type="evidence" value="ECO:0007669"/>
    <property type="project" value="TreeGrafter"/>
</dbReference>
<dbReference type="AlphaFoldDB" id="A0A556VX01"/>
<protein>
    <submittedName>
        <fullName evidence="3">Activating signal cointegrator 1 complex subunit 2</fullName>
    </submittedName>
</protein>
<dbReference type="PROSITE" id="PS51140">
    <property type="entry name" value="CUE"/>
    <property type="match status" value="1"/>
</dbReference>
<dbReference type="Proteomes" id="UP000319801">
    <property type="component" value="Unassembled WGS sequence"/>
</dbReference>